<accession>A0A1G8AM61</accession>
<reference evidence="1 2" key="1">
    <citation type="submission" date="2016-10" db="EMBL/GenBank/DDBJ databases">
        <authorList>
            <person name="de Groot N.N."/>
        </authorList>
    </citation>
    <scope>NUCLEOTIDE SEQUENCE [LARGE SCALE GENOMIC DNA]</scope>
    <source>
        <strain evidence="1 2">DSM 527</strain>
    </source>
</reference>
<organism evidence="1 2">
    <name type="scientific">Chitinophaga filiformis</name>
    <name type="common">Myxococcus filiformis</name>
    <name type="synonym">Flexibacter filiformis</name>
    <dbReference type="NCBI Taxonomy" id="104663"/>
    <lineage>
        <taxon>Bacteria</taxon>
        <taxon>Pseudomonadati</taxon>
        <taxon>Bacteroidota</taxon>
        <taxon>Chitinophagia</taxon>
        <taxon>Chitinophagales</taxon>
        <taxon>Chitinophagaceae</taxon>
        <taxon>Chitinophaga</taxon>
    </lineage>
</organism>
<evidence type="ECO:0000313" key="2">
    <source>
        <dbReference type="Proteomes" id="UP000199045"/>
    </source>
</evidence>
<protein>
    <recommendedName>
        <fullName evidence="3">GIY-YIG domain-containing protein</fullName>
    </recommendedName>
</protein>
<dbReference type="OrthoDB" id="1494713at2"/>
<evidence type="ECO:0000313" key="1">
    <source>
        <dbReference type="EMBL" id="SDH22024.1"/>
    </source>
</evidence>
<dbReference type="RefSeq" id="WP_089837233.1">
    <property type="nucleotide sequence ID" value="NZ_FNBN01000009.1"/>
</dbReference>
<sequence>MKEEKSIIRIKSELFSEVLQRVIGSPQLTFKEITTVEKQGLYIIYEGDDIVYVGKTTRSGKVRIRELAADFRSHTFNKKLLSKRFKELGFVFKTLRNELKKEWIENGQISLDDFKSHQDYVNQHIRTALKFRFHPMEDEHELGRLEHFAIAIFDPLFNE</sequence>
<dbReference type="AlphaFoldDB" id="A0A1G8AM61"/>
<dbReference type="EMBL" id="FNBN01000009">
    <property type="protein sequence ID" value="SDH22024.1"/>
    <property type="molecule type" value="Genomic_DNA"/>
</dbReference>
<proteinExistence type="predicted"/>
<evidence type="ECO:0008006" key="3">
    <source>
        <dbReference type="Google" id="ProtNLM"/>
    </source>
</evidence>
<name>A0A1G8AM61_CHIFI</name>
<gene>
    <name evidence="1" type="ORF">SAMN04488121_109319</name>
</gene>
<dbReference type="Proteomes" id="UP000199045">
    <property type="component" value="Unassembled WGS sequence"/>
</dbReference>